<evidence type="ECO:0000313" key="3">
    <source>
        <dbReference type="Proteomes" id="UP000289152"/>
    </source>
</evidence>
<comment type="caution">
    <text evidence="2">The sequence shown here is derived from an EMBL/GenBank/DDBJ whole genome shotgun (WGS) entry which is preliminary data.</text>
</comment>
<dbReference type="Proteomes" id="UP000289152">
    <property type="component" value="Unassembled WGS sequence"/>
</dbReference>
<sequence length="142" mass="15888">MDSGEQPPILISRVCMDAIMSGPLVWNDEQFTKAAIVETLRMVCHRIQTSSAGFHHHAMITVEKWYSEYYGKALCIIDKKPDESMEDYAYSRLKRIQQSFQSGPSGDGPKSAVEPRTAIDYYNEGIPSEGESGNEGSTDDEM</sequence>
<dbReference type="EMBL" id="SDIL01000068">
    <property type="protein sequence ID" value="RXK37447.1"/>
    <property type="molecule type" value="Genomic_DNA"/>
</dbReference>
<protein>
    <submittedName>
        <fullName evidence="2">Uncharacterized protein</fullName>
    </submittedName>
</protein>
<proteinExistence type="predicted"/>
<reference evidence="2 3" key="1">
    <citation type="submission" date="2016-06" db="EMBL/GenBank/DDBJ databases">
        <title>Evolution of pathogenesis and genome organization in the Tremellales.</title>
        <authorList>
            <person name="Cuomo C."/>
            <person name="Litvintseva A."/>
            <person name="Heitman J."/>
            <person name="Chen Y."/>
            <person name="Sun S."/>
            <person name="Springer D."/>
            <person name="Dromer F."/>
            <person name="Young S."/>
            <person name="Zeng Q."/>
            <person name="Chapman S."/>
            <person name="Gujja S."/>
            <person name="Saif S."/>
            <person name="Birren B."/>
        </authorList>
    </citation>
    <scope>NUCLEOTIDE SEQUENCE [LARGE SCALE GENOMIC DNA]</scope>
    <source>
        <strain evidence="2 3">ATCC 28783</strain>
    </source>
</reference>
<accession>A0A4V1M3N1</accession>
<evidence type="ECO:0000313" key="2">
    <source>
        <dbReference type="EMBL" id="RXK37447.1"/>
    </source>
</evidence>
<dbReference type="VEuPathDB" id="FungiDB:TREMEDRAFT_65882"/>
<evidence type="ECO:0000256" key="1">
    <source>
        <dbReference type="SAM" id="MobiDB-lite"/>
    </source>
</evidence>
<dbReference type="AlphaFoldDB" id="A0A4V1M3N1"/>
<keyword evidence="3" id="KW-1185">Reference proteome</keyword>
<gene>
    <name evidence="2" type="ORF">M231_05270</name>
</gene>
<feature type="region of interest" description="Disordered" evidence="1">
    <location>
        <begin position="99"/>
        <end position="142"/>
    </location>
</feature>
<organism evidence="2 3">
    <name type="scientific">Tremella mesenterica</name>
    <name type="common">Jelly fungus</name>
    <dbReference type="NCBI Taxonomy" id="5217"/>
    <lineage>
        <taxon>Eukaryota</taxon>
        <taxon>Fungi</taxon>
        <taxon>Dikarya</taxon>
        <taxon>Basidiomycota</taxon>
        <taxon>Agaricomycotina</taxon>
        <taxon>Tremellomycetes</taxon>
        <taxon>Tremellales</taxon>
        <taxon>Tremellaceae</taxon>
        <taxon>Tremella</taxon>
    </lineage>
</organism>
<dbReference type="InParanoid" id="A0A4V1M3N1"/>
<name>A0A4V1M3N1_TREME</name>